<dbReference type="Proteomes" id="UP000007799">
    <property type="component" value="Unassembled WGS sequence"/>
</dbReference>
<proteinExistence type="predicted"/>
<dbReference type="Gene3D" id="1.10.720.30">
    <property type="entry name" value="SAP domain"/>
    <property type="match status" value="1"/>
</dbReference>
<dbReference type="GeneID" id="16070121"/>
<accession>F2UM99</accession>
<gene>
    <name evidence="4" type="ORF">PTSG_09314</name>
</gene>
<dbReference type="Pfam" id="PF10208">
    <property type="entry name" value="ARMET_C"/>
    <property type="match status" value="1"/>
</dbReference>
<feature type="compositionally biased region" description="Basic and acidic residues" evidence="1">
    <location>
        <begin position="106"/>
        <end position="118"/>
    </location>
</feature>
<dbReference type="AlphaFoldDB" id="F2UM99"/>
<reference evidence="4" key="1">
    <citation type="submission" date="2009-08" db="EMBL/GenBank/DDBJ databases">
        <title>Annotation of Salpingoeca rosetta.</title>
        <authorList>
            <consortium name="The Broad Institute Genome Sequencing Platform"/>
            <person name="Russ C."/>
            <person name="Cuomo C."/>
            <person name="Burger G."/>
            <person name="Gray M.W."/>
            <person name="Holland P.W.H."/>
            <person name="King N."/>
            <person name="Lang F.B.F."/>
            <person name="Roger A.J."/>
            <person name="Ruiz-Trillo I."/>
            <person name="Young S.K."/>
            <person name="Zeng Q."/>
            <person name="Gargeya S."/>
            <person name="Alvarado L."/>
            <person name="Berlin A."/>
            <person name="Chapman S.B."/>
            <person name="Chen Z."/>
            <person name="Freedman E."/>
            <person name="Gellesch M."/>
            <person name="Goldberg J."/>
            <person name="Griggs A."/>
            <person name="Gujja S."/>
            <person name="Heilman E."/>
            <person name="Heiman D."/>
            <person name="Howarth C."/>
            <person name="Mehta T."/>
            <person name="Neiman D."/>
            <person name="Pearson M."/>
            <person name="Roberts A."/>
            <person name="Saif S."/>
            <person name="Shea T."/>
            <person name="Shenoy N."/>
            <person name="Sisk P."/>
            <person name="Stolte C."/>
            <person name="Sykes S."/>
            <person name="White J."/>
            <person name="Yandava C."/>
            <person name="Haas B."/>
            <person name="Nusbaum C."/>
            <person name="Birren B."/>
        </authorList>
    </citation>
    <scope>NUCLEOTIDE SEQUENCE</scope>
    <source>
        <strain evidence="4">ATCC 50818</strain>
    </source>
</reference>
<dbReference type="OrthoDB" id="5597848at2759"/>
<name>F2UM99_SALR5</name>
<evidence type="ECO:0000259" key="3">
    <source>
        <dbReference type="Pfam" id="PF10208"/>
    </source>
</evidence>
<evidence type="ECO:0000313" key="5">
    <source>
        <dbReference type="Proteomes" id="UP000007799"/>
    </source>
</evidence>
<dbReference type="InParanoid" id="F2UM99"/>
<keyword evidence="5" id="KW-1185">Reference proteome</keyword>
<dbReference type="SUPFAM" id="SSF68906">
    <property type="entry name" value="SAP domain"/>
    <property type="match status" value="1"/>
</dbReference>
<feature type="compositionally biased region" description="Basic and acidic residues" evidence="1">
    <location>
        <begin position="146"/>
        <end position="171"/>
    </location>
</feature>
<dbReference type="EMBL" id="GL832982">
    <property type="protein sequence ID" value="EGD78248.1"/>
    <property type="molecule type" value="Genomic_DNA"/>
</dbReference>
<evidence type="ECO:0000256" key="1">
    <source>
        <dbReference type="SAM" id="MobiDB-lite"/>
    </source>
</evidence>
<evidence type="ECO:0000256" key="2">
    <source>
        <dbReference type="SAM" id="SignalP"/>
    </source>
</evidence>
<feature type="region of interest" description="Disordered" evidence="1">
    <location>
        <begin position="74"/>
        <end position="171"/>
    </location>
</feature>
<dbReference type="InterPro" id="IPR036361">
    <property type="entry name" value="SAP_dom_sf"/>
</dbReference>
<feature type="signal peptide" evidence="2">
    <location>
        <begin position="1"/>
        <end position="26"/>
    </location>
</feature>
<feature type="domain" description="ARMET C-terminal" evidence="3">
    <location>
        <begin position="37"/>
        <end position="73"/>
    </location>
</feature>
<dbReference type="InterPro" id="IPR019345">
    <property type="entry name" value="ARMET_C"/>
</dbReference>
<organism evidence="4 5">
    <name type="scientific">Salpingoeca rosetta (strain ATCC 50818 / BSB-021)</name>
    <dbReference type="NCBI Taxonomy" id="946362"/>
    <lineage>
        <taxon>Eukaryota</taxon>
        <taxon>Choanoflagellata</taxon>
        <taxon>Craspedida</taxon>
        <taxon>Salpingoecidae</taxon>
        <taxon>Salpingoeca</taxon>
    </lineage>
</organism>
<dbReference type="RefSeq" id="XP_004989571.1">
    <property type="nucleotide sequence ID" value="XM_004989514.1"/>
</dbReference>
<feature type="chain" id="PRO_5003288718" description="ARMET C-terminal domain-containing protein" evidence="2">
    <location>
        <begin position="27"/>
        <end position="171"/>
    </location>
</feature>
<keyword evidence="2" id="KW-0732">Signal</keyword>
<sequence>MMMLRLGAVACLVLVALLGAAAPAHGDAQAVRQLTREDLSHKRVSELRRFLEERGADCLGCVEKTHFVDRALEVQSWPLKPSTPKPKPSKQGDPDIDEMLKAFQQDQERKKKMHDMLRKQGINLGDQDDAQAKILESLQKMRKRPAKQDDSDSADRDRGSEDHEQHKHEEL</sequence>
<protein>
    <recommendedName>
        <fullName evidence="3">ARMET C-terminal domain-containing protein</fullName>
    </recommendedName>
</protein>
<evidence type="ECO:0000313" key="4">
    <source>
        <dbReference type="EMBL" id="EGD78248.1"/>
    </source>
</evidence>
<dbReference type="KEGG" id="sre:PTSG_09314"/>